<reference evidence="1" key="1">
    <citation type="submission" date="2021-06" db="EMBL/GenBank/DDBJ databases">
        <authorList>
            <person name="Kallberg Y."/>
            <person name="Tangrot J."/>
            <person name="Rosling A."/>
        </authorList>
    </citation>
    <scope>NUCLEOTIDE SEQUENCE</scope>
    <source>
        <strain evidence="1">AU212A</strain>
    </source>
</reference>
<proteinExistence type="predicted"/>
<protein>
    <submittedName>
        <fullName evidence="1">1454_t:CDS:1</fullName>
    </submittedName>
</protein>
<feature type="non-terminal residue" evidence="1">
    <location>
        <position position="1"/>
    </location>
</feature>
<dbReference type="Proteomes" id="UP000789860">
    <property type="component" value="Unassembled WGS sequence"/>
</dbReference>
<dbReference type="EMBL" id="CAJVPM010013262">
    <property type="protein sequence ID" value="CAG8593835.1"/>
    <property type="molecule type" value="Genomic_DNA"/>
</dbReference>
<evidence type="ECO:0000313" key="2">
    <source>
        <dbReference type="Proteomes" id="UP000789860"/>
    </source>
</evidence>
<keyword evidence="2" id="KW-1185">Reference proteome</keyword>
<name>A0ACA9MIJ2_9GLOM</name>
<accession>A0ACA9MIJ2</accession>
<comment type="caution">
    <text evidence="1">The sequence shown here is derived from an EMBL/GenBank/DDBJ whole genome shotgun (WGS) entry which is preliminary data.</text>
</comment>
<gene>
    <name evidence="1" type="ORF">SCALOS_LOCUS6678</name>
</gene>
<sequence>SFRETFSAIFPAIESYKSIRINLVMPISLVQHTSPVIVTSSCIRSTVWENWENKEIFSETNSHEKCITMRNIMG</sequence>
<organism evidence="1 2">
    <name type="scientific">Scutellospora calospora</name>
    <dbReference type="NCBI Taxonomy" id="85575"/>
    <lineage>
        <taxon>Eukaryota</taxon>
        <taxon>Fungi</taxon>
        <taxon>Fungi incertae sedis</taxon>
        <taxon>Mucoromycota</taxon>
        <taxon>Glomeromycotina</taxon>
        <taxon>Glomeromycetes</taxon>
        <taxon>Diversisporales</taxon>
        <taxon>Gigasporaceae</taxon>
        <taxon>Scutellospora</taxon>
    </lineage>
</organism>
<evidence type="ECO:0000313" key="1">
    <source>
        <dbReference type="EMBL" id="CAG8593835.1"/>
    </source>
</evidence>